<dbReference type="EMBL" id="LDJJ01000005">
    <property type="protein sequence ID" value="KRG72331.1"/>
    <property type="molecule type" value="Genomic_DNA"/>
</dbReference>
<dbReference type="PRINTS" id="PR00344">
    <property type="entry name" value="BCTRLSENSOR"/>
</dbReference>
<dbReference type="SMART" id="SM00388">
    <property type="entry name" value="HisKA"/>
    <property type="match status" value="1"/>
</dbReference>
<dbReference type="SUPFAM" id="SSF47384">
    <property type="entry name" value="Homodimeric domain of signal transducing histidine kinase"/>
    <property type="match status" value="1"/>
</dbReference>
<gene>
    <name evidence="19" type="ORF">ABB27_01300</name>
</gene>
<keyword evidence="7" id="KW-0547">Nucleotide-binding</keyword>
<feature type="modified residue" description="4-aspartylphosphate" evidence="13">
    <location>
        <position position="582"/>
    </location>
</feature>
<evidence type="ECO:0000256" key="15">
    <source>
        <dbReference type="SAM" id="SignalP"/>
    </source>
</evidence>
<dbReference type="SMART" id="SM00448">
    <property type="entry name" value="REC"/>
    <property type="match status" value="1"/>
</dbReference>
<keyword evidence="8" id="KW-0067">ATP-binding</keyword>
<evidence type="ECO:0000256" key="3">
    <source>
        <dbReference type="ARBA" id="ARBA00012438"/>
    </source>
</evidence>
<dbReference type="Gene3D" id="3.30.565.10">
    <property type="entry name" value="Histidine kinase-like ATPase, C-terminal domain"/>
    <property type="match status" value="1"/>
</dbReference>
<dbReference type="InterPro" id="IPR003661">
    <property type="entry name" value="HisK_dim/P_dom"/>
</dbReference>
<dbReference type="InterPro" id="IPR001789">
    <property type="entry name" value="Sig_transdc_resp-reg_receiver"/>
</dbReference>
<feature type="chain" id="PRO_5006394481" description="histidine kinase" evidence="15">
    <location>
        <begin position="37"/>
        <end position="809"/>
    </location>
</feature>
<dbReference type="InterPro" id="IPR004358">
    <property type="entry name" value="Sig_transdc_His_kin-like_C"/>
</dbReference>
<evidence type="ECO:0000256" key="7">
    <source>
        <dbReference type="ARBA" id="ARBA00022741"/>
    </source>
</evidence>
<dbReference type="PROSITE" id="PS50110">
    <property type="entry name" value="RESPONSE_REGULATORY"/>
    <property type="match status" value="1"/>
</dbReference>
<dbReference type="Pfam" id="PF02518">
    <property type="entry name" value="HATPase_c"/>
    <property type="match status" value="1"/>
</dbReference>
<keyword evidence="15" id="KW-0732">Signal</keyword>
<dbReference type="GO" id="GO:0005886">
    <property type="term" value="C:plasma membrane"/>
    <property type="evidence" value="ECO:0007669"/>
    <property type="project" value="UniProtKB-SubCell"/>
</dbReference>
<dbReference type="PANTHER" id="PTHR45339">
    <property type="entry name" value="HYBRID SIGNAL TRANSDUCTION HISTIDINE KINASE J"/>
    <property type="match status" value="1"/>
</dbReference>
<dbReference type="SMART" id="SM00387">
    <property type="entry name" value="HATPase_c"/>
    <property type="match status" value="1"/>
</dbReference>
<dbReference type="CDD" id="cd00088">
    <property type="entry name" value="HPT"/>
    <property type="match status" value="1"/>
</dbReference>
<keyword evidence="14" id="KW-0175">Coiled coil</keyword>
<sequence>MSTPTSTASRAWALLAAGSAAAAGAMAFVPAAPAFAATACAAVATIAALLAAICANRQLRQIHAMQLRIEEAQLENKRLQVAAQDHSTLEQALLQAKQAAEAATLAKGEFLATMSHEIRTPLNGILPMLELVAQGPLSLEQRNMLDTATDSSRQLFRIVDDILDYSKLEASRLELEITTFNLRETLEGMLRLMQRAAEHKGLRLSLQIDPAVRLSVRGDPVRLRQVLGNLLVNAIKFTELGEISIHVKRLGETAAQHRLRFEVRDTGIGLDASQAQRLFNAFTQADASTTRLYGGTGLGLAICKRIVDLMQGSIGVQSEPLRGSIFWFEIPLLKVIGDLHQPEHLRNVRQVLVVTPEPRLRQRLQLVLPNWGYQPVIANNLQEALERLRQPTVSGIFHALIGDLEPLRNSAPALQRAIERMEDNRPRVLWLYGDAPIADALRDGATLLPRQLPDTQLRNALAEPLQLTPSPDPALQLWKDSEIAAPLQTSRSTAAISTTPAPAAPAKTAVSAAAAAPAAARPATAVADLAGMQVLLVEDNSVNLMVAQKLLKILGADVDTAENGAIAIDKMHGKRYDAVLMDCQMPVLDGFAATGRWREHEASSGAQTRLPIIAITANAMAGDRQRCLDSGMDEYLSKPISRPQLLSCLLAFKPASTATTDLVTSMPTADLSANALAAASTAHTDGITASVLERSVLDELFEIAGEEINAIIDVFLEETPQLVRDLQEAAVMPDLLRLGQLAHSLKSSSANVGVLALSEAARRLEHGARTGTLERPTVMVALIVAEFGRARLALTDYQASQRGQAPAAY</sequence>
<evidence type="ECO:0000256" key="4">
    <source>
        <dbReference type="ARBA" id="ARBA00022475"/>
    </source>
</evidence>
<evidence type="ECO:0000256" key="11">
    <source>
        <dbReference type="ARBA" id="ARBA00023136"/>
    </source>
</evidence>
<dbReference type="PROSITE" id="PS51318">
    <property type="entry name" value="TAT"/>
    <property type="match status" value="1"/>
</dbReference>
<feature type="modified residue" description="Phosphohistidine" evidence="12">
    <location>
        <position position="743"/>
    </location>
</feature>
<protein>
    <recommendedName>
        <fullName evidence="3">histidine kinase</fullName>
        <ecNumber evidence="3">2.7.13.3</ecNumber>
    </recommendedName>
</protein>
<evidence type="ECO:0000256" key="8">
    <source>
        <dbReference type="ARBA" id="ARBA00022840"/>
    </source>
</evidence>
<dbReference type="InterPro" id="IPR011006">
    <property type="entry name" value="CheY-like_superfamily"/>
</dbReference>
<dbReference type="PANTHER" id="PTHR45339:SF1">
    <property type="entry name" value="HYBRID SIGNAL TRANSDUCTION HISTIDINE KINASE J"/>
    <property type="match status" value="1"/>
</dbReference>
<dbReference type="SUPFAM" id="SSF47226">
    <property type="entry name" value="Histidine-containing phosphotransfer domain, HPT domain"/>
    <property type="match status" value="1"/>
</dbReference>
<evidence type="ECO:0000256" key="6">
    <source>
        <dbReference type="ARBA" id="ARBA00022692"/>
    </source>
</evidence>
<dbReference type="InterPro" id="IPR036097">
    <property type="entry name" value="HisK_dim/P_sf"/>
</dbReference>
<dbReference type="PATRIC" id="fig|405446.3.peg.2501"/>
<organism evidence="19 20">
    <name type="scientific">Stenotrophomonas terrae</name>
    <dbReference type="NCBI Taxonomy" id="405446"/>
    <lineage>
        <taxon>Bacteria</taxon>
        <taxon>Pseudomonadati</taxon>
        <taxon>Pseudomonadota</taxon>
        <taxon>Gammaproteobacteria</taxon>
        <taxon>Lysobacterales</taxon>
        <taxon>Lysobacteraceae</taxon>
        <taxon>Stenotrophomonas</taxon>
    </lineage>
</organism>
<feature type="domain" description="Histidine kinase" evidence="16">
    <location>
        <begin position="113"/>
        <end position="334"/>
    </location>
</feature>
<feature type="domain" description="HPt" evidence="18">
    <location>
        <begin position="704"/>
        <end position="797"/>
    </location>
</feature>
<reference evidence="19 20" key="1">
    <citation type="submission" date="2015-05" db="EMBL/GenBank/DDBJ databases">
        <title>Genome sequencing and analysis of members of genus Stenotrophomonas.</title>
        <authorList>
            <person name="Patil P.P."/>
            <person name="Midha S."/>
            <person name="Patil P.B."/>
        </authorList>
    </citation>
    <scope>NUCLEOTIDE SEQUENCE [LARGE SCALE GENOMIC DNA]</scope>
    <source>
        <strain evidence="19 20">DSM 18941</strain>
    </source>
</reference>
<comment type="catalytic activity">
    <reaction evidence="1">
        <text>ATP + protein L-histidine = ADP + protein N-phospho-L-histidine.</text>
        <dbReference type="EC" id="2.7.13.3"/>
    </reaction>
</comment>
<dbReference type="PROSITE" id="PS50894">
    <property type="entry name" value="HPT"/>
    <property type="match status" value="1"/>
</dbReference>
<feature type="domain" description="Response regulatory" evidence="17">
    <location>
        <begin position="533"/>
        <end position="653"/>
    </location>
</feature>
<accession>A0A0R0CSG3</accession>
<dbReference type="Gene3D" id="1.20.120.160">
    <property type="entry name" value="HPT domain"/>
    <property type="match status" value="1"/>
</dbReference>
<dbReference type="Pfam" id="PF00512">
    <property type="entry name" value="HisKA"/>
    <property type="match status" value="1"/>
</dbReference>
<dbReference type="CDD" id="cd16922">
    <property type="entry name" value="HATPase_EvgS-ArcB-TorS-like"/>
    <property type="match status" value="1"/>
</dbReference>
<feature type="coiled-coil region" evidence="14">
    <location>
        <begin position="55"/>
        <end position="89"/>
    </location>
</feature>
<evidence type="ECO:0000256" key="10">
    <source>
        <dbReference type="ARBA" id="ARBA00023012"/>
    </source>
</evidence>
<evidence type="ECO:0000259" key="17">
    <source>
        <dbReference type="PROSITE" id="PS50110"/>
    </source>
</evidence>
<evidence type="ECO:0000313" key="19">
    <source>
        <dbReference type="EMBL" id="KRG72331.1"/>
    </source>
</evidence>
<dbReference type="Pfam" id="PF00072">
    <property type="entry name" value="Response_reg"/>
    <property type="match status" value="1"/>
</dbReference>
<dbReference type="InterPro" id="IPR008207">
    <property type="entry name" value="Sig_transdc_His_kin_Hpt_dom"/>
</dbReference>
<evidence type="ECO:0000313" key="20">
    <source>
        <dbReference type="Proteomes" id="UP000051863"/>
    </source>
</evidence>
<dbReference type="CDD" id="cd00082">
    <property type="entry name" value="HisKA"/>
    <property type="match status" value="1"/>
</dbReference>
<dbReference type="EC" id="2.7.13.3" evidence="3"/>
<keyword evidence="4" id="KW-1003">Cell membrane</keyword>
<dbReference type="Pfam" id="PF01627">
    <property type="entry name" value="Hpt"/>
    <property type="match status" value="1"/>
</dbReference>
<evidence type="ECO:0000256" key="5">
    <source>
        <dbReference type="ARBA" id="ARBA00022553"/>
    </source>
</evidence>
<dbReference type="Gene3D" id="1.10.287.130">
    <property type="match status" value="1"/>
</dbReference>
<evidence type="ECO:0000256" key="12">
    <source>
        <dbReference type="PROSITE-ProRule" id="PRU00110"/>
    </source>
</evidence>
<evidence type="ECO:0000256" key="2">
    <source>
        <dbReference type="ARBA" id="ARBA00004651"/>
    </source>
</evidence>
<keyword evidence="9" id="KW-1133">Transmembrane helix</keyword>
<dbReference type="AlphaFoldDB" id="A0A0R0CSG3"/>
<evidence type="ECO:0000256" key="13">
    <source>
        <dbReference type="PROSITE-ProRule" id="PRU00169"/>
    </source>
</evidence>
<dbReference type="CDD" id="cd17546">
    <property type="entry name" value="REC_hyHK_CKI1_RcsC-like"/>
    <property type="match status" value="1"/>
</dbReference>
<dbReference type="InterPro" id="IPR005467">
    <property type="entry name" value="His_kinase_dom"/>
</dbReference>
<keyword evidence="10" id="KW-0902">Two-component regulatory system</keyword>
<comment type="caution">
    <text evidence="19">The sequence shown here is derived from an EMBL/GenBank/DDBJ whole genome shotgun (WGS) entry which is preliminary data.</text>
</comment>
<dbReference type="InterPro" id="IPR006311">
    <property type="entry name" value="TAT_signal"/>
</dbReference>
<dbReference type="Gene3D" id="3.40.50.2300">
    <property type="match status" value="2"/>
</dbReference>
<dbReference type="InterPro" id="IPR036890">
    <property type="entry name" value="HATPase_C_sf"/>
</dbReference>
<dbReference type="GO" id="GO:0005524">
    <property type="term" value="F:ATP binding"/>
    <property type="evidence" value="ECO:0007669"/>
    <property type="project" value="UniProtKB-KW"/>
</dbReference>
<evidence type="ECO:0000256" key="14">
    <source>
        <dbReference type="SAM" id="Coils"/>
    </source>
</evidence>
<keyword evidence="11" id="KW-0472">Membrane</keyword>
<dbReference type="PROSITE" id="PS50109">
    <property type="entry name" value="HIS_KIN"/>
    <property type="match status" value="1"/>
</dbReference>
<dbReference type="InterPro" id="IPR036641">
    <property type="entry name" value="HPT_dom_sf"/>
</dbReference>
<dbReference type="SUPFAM" id="SSF52172">
    <property type="entry name" value="CheY-like"/>
    <property type="match status" value="2"/>
</dbReference>
<evidence type="ECO:0000256" key="9">
    <source>
        <dbReference type="ARBA" id="ARBA00022989"/>
    </source>
</evidence>
<proteinExistence type="predicted"/>
<dbReference type="SUPFAM" id="SSF55874">
    <property type="entry name" value="ATPase domain of HSP90 chaperone/DNA topoisomerase II/histidine kinase"/>
    <property type="match status" value="1"/>
</dbReference>
<evidence type="ECO:0000259" key="16">
    <source>
        <dbReference type="PROSITE" id="PS50109"/>
    </source>
</evidence>
<keyword evidence="6" id="KW-0812">Transmembrane</keyword>
<feature type="signal peptide" evidence="15">
    <location>
        <begin position="1"/>
        <end position="36"/>
    </location>
</feature>
<evidence type="ECO:0000256" key="1">
    <source>
        <dbReference type="ARBA" id="ARBA00000085"/>
    </source>
</evidence>
<keyword evidence="5 13" id="KW-0597">Phosphoprotein</keyword>
<dbReference type="GO" id="GO:0000155">
    <property type="term" value="F:phosphorelay sensor kinase activity"/>
    <property type="evidence" value="ECO:0007669"/>
    <property type="project" value="InterPro"/>
</dbReference>
<comment type="subcellular location">
    <subcellularLocation>
        <location evidence="2">Cell membrane</location>
        <topology evidence="2">Multi-pass membrane protein</topology>
    </subcellularLocation>
</comment>
<dbReference type="InterPro" id="IPR003594">
    <property type="entry name" value="HATPase_dom"/>
</dbReference>
<evidence type="ECO:0000259" key="18">
    <source>
        <dbReference type="PROSITE" id="PS50894"/>
    </source>
</evidence>
<dbReference type="FunFam" id="3.30.565.10:FF:000010">
    <property type="entry name" value="Sensor histidine kinase RcsC"/>
    <property type="match status" value="1"/>
</dbReference>
<dbReference type="Proteomes" id="UP000051863">
    <property type="component" value="Unassembled WGS sequence"/>
</dbReference>
<name>A0A0R0CSG3_9GAMM</name>
<keyword evidence="20" id="KW-1185">Reference proteome</keyword>